<dbReference type="GO" id="GO:0008484">
    <property type="term" value="F:sulfuric ester hydrolase activity"/>
    <property type="evidence" value="ECO:0007669"/>
    <property type="project" value="TreeGrafter"/>
</dbReference>
<evidence type="ECO:0000256" key="3">
    <source>
        <dbReference type="ARBA" id="ARBA00022801"/>
    </source>
</evidence>
<dbReference type="Gene3D" id="3.40.720.10">
    <property type="entry name" value="Alkaline Phosphatase, subunit A"/>
    <property type="match status" value="1"/>
</dbReference>
<protein>
    <submittedName>
        <fullName evidence="5">DUF4976 domain-containing protein</fullName>
    </submittedName>
</protein>
<dbReference type="SUPFAM" id="SSF53649">
    <property type="entry name" value="Alkaline phosphatase-like"/>
    <property type="match status" value="1"/>
</dbReference>
<dbReference type="Proteomes" id="UP000295217">
    <property type="component" value="Unassembled WGS sequence"/>
</dbReference>
<evidence type="ECO:0000256" key="1">
    <source>
        <dbReference type="ARBA" id="ARBA00008779"/>
    </source>
</evidence>
<evidence type="ECO:0000259" key="4">
    <source>
        <dbReference type="Pfam" id="PF00884"/>
    </source>
</evidence>
<dbReference type="PROSITE" id="PS00149">
    <property type="entry name" value="SULFATASE_2"/>
    <property type="match status" value="1"/>
</dbReference>
<organism evidence="5 6">
    <name type="scientific">Jiangella aurantiaca</name>
    <dbReference type="NCBI Taxonomy" id="2530373"/>
    <lineage>
        <taxon>Bacteria</taxon>
        <taxon>Bacillati</taxon>
        <taxon>Actinomycetota</taxon>
        <taxon>Actinomycetes</taxon>
        <taxon>Jiangellales</taxon>
        <taxon>Jiangellaceae</taxon>
        <taxon>Jiangella</taxon>
    </lineage>
</organism>
<gene>
    <name evidence="5" type="ORF">E1262_00245</name>
</gene>
<dbReference type="RefSeq" id="WP_132101038.1">
    <property type="nucleotide sequence ID" value="NZ_SMLB01000001.1"/>
</dbReference>
<accession>A0A4R5AK09</accession>
<keyword evidence="6" id="KW-1185">Reference proteome</keyword>
<sequence>MPAPPNILFITTDMQRYDTLGCNGNTHIATPHLDALAASGVRFTNAFVNNPVCMPSRASLFTGKVPSAHGVRWNAGGLAAHETTITRRLRDAGYQTAAIGKMHWGDTTADFGLDFVNVLDDGGVSAGGAGPTYREYLQSIGSADVPPVTSHSAYGPTYGAVASPLPAKAHVDGFVADTAMRFLRDRDRDKPFFCWTSFHGPHLPLDPATPWDTLYDPADIPMPDPSADELDTKPPEQRAFQRNTSRGNGFGDYRHITRDPTRLRRLLAHYWGKISMIDEFIGQILGQLAELGDAGNTVVIVTTDHGDFAGHHDLLFKNAFCYDDLLRVPLIVSAPALWGPRVVDDFVEEIDLPVTMLRLAGLEPHDGMQGDDLLPLLSGDSSRARTAVYAEAVDQRMIRTREWKLVHYRAKAYGELYHLVSDPGETINRYDDPDCAAIRDELRAMLVDRVVGLEERLHREVPFVEFPADDVRLPAL</sequence>
<dbReference type="EMBL" id="SMLB01000001">
    <property type="protein sequence ID" value="TDD72963.1"/>
    <property type="molecule type" value="Genomic_DNA"/>
</dbReference>
<dbReference type="AlphaFoldDB" id="A0A4R5AK09"/>
<evidence type="ECO:0000313" key="5">
    <source>
        <dbReference type="EMBL" id="TDD72963.1"/>
    </source>
</evidence>
<evidence type="ECO:0000256" key="2">
    <source>
        <dbReference type="ARBA" id="ARBA00022723"/>
    </source>
</evidence>
<dbReference type="InterPro" id="IPR017850">
    <property type="entry name" value="Alkaline_phosphatase_core_sf"/>
</dbReference>
<dbReference type="InterPro" id="IPR024607">
    <property type="entry name" value="Sulfatase_CS"/>
</dbReference>
<reference evidence="5 6" key="1">
    <citation type="submission" date="2019-02" db="EMBL/GenBank/DDBJ databases">
        <title>Draft genome sequences of novel Actinobacteria.</title>
        <authorList>
            <person name="Sahin N."/>
            <person name="Ay H."/>
            <person name="Saygin H."/>
        </authorList>
    </citation>
    <scope>NUCLEOTIDE SEQUENCE [LARGE SCALE GENOMIC DNA]</scope>
    <source>
        <strain evidence="5 6">8K307</strain>
    </source>
</reference>
<dbReference type="InterPro" id="IPR000917">
    <property type="entry name" value="Sulfatase_N"/>
</dbReference>
<dbReference type="GO" id="GO:0005737">
    <property type="term" value="C:cytoplasm"/>
    <property type="evidence" value="ECO:0007669"/>
    <property type="project" value="TreeGrafter"/>
</dbReference>
<dbReference type="OrthoDB" id="9777306at2"/>
<evidence type="ECO:0000313" key="6">
    <source>
        <dbReference type="Proteomes" id="UP000295217"/>
    </source>
</evidence>
<keyword evidence="2" id="KW-0479">Metal-binding</keyword>
<comment type="caution">
    <text evidence="5">The sequence shown here is derived from an EMBL/GenBank/DDBJ whole genome shotgun (WGS) entry which is preliminary data.</text>
</comment>
<proteinExistence type="inferred from homology"/>
<dbReference type="PANTHER" id="PTHR45953">
    <property type="entry name" value="IDURONATE 2-SULFATASE"/>
    <property type="match status" value="1"/>
</dbReference>
<name>A0A4R5AK09_9ACTN</name>
<keyword evidence="3" id="KW-0378">Hydrolase</keyword>
<feature type="domain" description="Sulfatase N-terminal" evidence="4">
    <location>
        <begin position="5"/>
        <end position="361"/>
    </location>
</feature>
<dbReference type="PANTHER" id="PTHR45953:SF1">
    <property type="entry name" value="IDURONATE 2-SULFATASE"/>
    <property type="match status" value="1"/>
</dbReference>
<comment type="similarity">
    <text evidence="1">Belongs to the sulfatase family.</text>
</comment>
<dbReference type="GO" id="GO:0046872">
    <property type="term" value="F:metal ion binding"/>
    <property type="evidence" value="ECO:0007669"/>
    <property type="project" value="UniProtKB-KW"/>
</dbReference>
<dbReference type="Pfam" id="PF00884">
    <property type="entry name" value="Sulfatase"/>
    <property type="match status" value="1"/>
</dbReference>